<evidence type="ECO:0000256" key="1">
    <source>
        <dbReference type="ARBA" id="ARBA00001974"/>
    </source>
</evidence>
<dbReference type="Gene3D" id="1.10.8.870">
    <property type="entry name" value="Alpha-glycerophosphate oxidase, cap domain"/>
    <property type="match status" value="1"/>
</dbReference>
<evidence type="ECO:0000259" key="7">
    <source>
        <dbReference type="Pfam" id="PF01266"/>
    </source>
</evidence>
<dbReference type="GO" id="GO:0006071">
    <property type="term" value="P:glycerol metabolic process"/>
    <property type="evidence" value="ECO:0007669"/>
    <property type="project" value="UniProtKB-KW"/>
</dbReference>
<sequence>MGFRREDFIDRIDNQQDWDVIVIGGGATGLGAALDAALRGYQTLLVEQADFAKGTSSRSTKLVHGGVRYLAQGDIGMVYEALKERGLLFKNAPHLVKEQEFIIPCYSWFSKYKYLIGLTVYDLLAGNRGFQHTKFLSAQKVNEAIPGLKQKNLRGGVRYSDGQFDDARLAINLAQTCAENGGVLINYMKVTGLLKTGNKVSGIRAFDMEGQKEYTLNAKVVINATGVFVDEILQMDSPSTKPMVRPSQGVHVVLDKSFLNGDSALMIPETSDGRVLFAVPWHGSLLVGTTDTPLNEHSLEPVALDKEVDFILNTAAQYLTKKPKREDVLSVFAGLRPLAASGNGGDATKEISRSHKLIVNASGLITITGGKWTTYRKMAEDVIDKAIEVARLKPVKCVSKDVHIHGYAPAGGSDTMAVYGADADGIKKLTSANAAMGAALLDGYDVTIAEVVWAVRNEMARTVEDVLARRLRILFLDARAAILMAPVVAGIIAAELGYNEQWEAGQVDVFTRLANRYLLEAYYPDVEKKRKKIAI</sequence>
<dbReference type="AlphaFoldDB" id="A0A7D4QC23"/>
<keyword evidence="4" id="KW-0319">Glycerol metabolism</keyword>
<dbReference type="GO" id="GO:0046168">
    <property type="term" value="P:glycerol-3-phosphate catabolic process"/>
    <property type="evidence" value="ECO:0007669"/>
    <property type="project" value="TreeGrafter"/>
</dbReference>
<evidence type="ECO:0000256" key="4">
    <source>
        <dbReference type="ARBA" id="ARBA00022798"/>
    </source>
</evidence>
<protein>
    <submittedName>
        <fullName evidence="9">Glycerol-3-phosphate dehydrogenase/oxidase</fullName>
    </submittedName>
</protein>
<dbReference type="PRINTS" id="PR01001">
    <property type="entry name" value="FADG3PDH"/>
</dbReference>
<dbReference type="Pfam" id="PF16901">
    <property type="entry name" value="DAO_C"/>
    <property type="match status" value="1"/>
</dbReference>
<dbReference type="InterPro" id="IPR031656">
    <property type="entry name" value="DAO_C"/>
</dbReference>
<dbReference type="EMBL" id="CP054139">
    <property type="protein sequence ID" value="QKJ33151.1"/>
    <property type="molecule type" value="Genomic_DNA"/>
</dbReference>
<comment type="similarity">
    <text evidence="2">Belongs to the FAD-dependent glycerol-3-phosphate dehydrogenase family.</text>
</comment>
<dbReference type="PANTHER" id="PTHR11985:SF35">
    <property type="entry name" value="ANAEROBIC GLYCEROL-3-PHOSPHATE DEHYDROGENASE SUBUNIT A"/>
    <property type="match status" value="1"/>
</dbReference>
<dbReference type="InterPro" id="IPR038299">
    <property type="entry name" value="DAO_C_sf"/>
</dbReference>
<name>A0A7D4QC23_9SPHI</name>
<dbReference type="KEGG" id="mmab:HQ865_13010"/>
<comment type="cofactor">
    <cofactor evidence="1">
        <name>FAD</name>
        <dbReference type="ChEBI" id="CHEBI:57692"/>
    </cofactor>
</comment>
<feature type="domain" description="FAD dependent oxidoreductase" evidence="7">
    <location>
        <begin position="19"/>
        <end position="376"/>
    </location>
</feature>
<dbReference type="InterPro" id="IPR006076">
    <property type="entry name" value="FAD-dep_OxRdtase"/>
</dbReference>
<organism evidence="9 10">
    <name type="scientific">Mucilaginibacter mali</name>
    <dbReference type="NCBI Taxonomy" id="2740462"/>
    <lineage>
        <taxon>Bacteria</taxon>
        <taxon>Pseudomonadati</taxon>
        <taxon>Bacteroidota</taxon>
        <taxon>Sphingobacteriia</taxon>
        <taxon>Sphingobacteriales</taxon>
        <taxon>Sphingobacteriaceae</taxon>
        <taxon>Mucilaginibacter</taxon>
    </lineage>
</organism>
<evidence type="ECO:0000256" key="6">
    <source>
        <dbReference type="ARBA" id="ARBA00023002"/>
    </source>
</evidence>
<gene>
    <name evidence="9" type="ORF">HQ865_13010</name>
</gene>
<dbReference type="InterPro" id="IPR000447">
    <property type="entry name" value="G3P_DH_FAD-dep"/>
</dbReference>
<dbReference type="SUPFAM" id="SSF51905">
    <property type="entry name" value="FAD/NAD(P)-binding domain"/>
    <property type="match status" value="1"/>
</dbReference>
<accession>A0A7D4QC23</accession>
<proteinExistence type="inferred from homology"/>
<evidence type="ECO:0000256" key="2">
    <source>
        <dbReference type="ARBA" id="ARBA00007330"/>
    </source>
</evidence>
<dbReference type="PANTHER" id="PTHR11985">
    <property type="entry name" value="GLYCEROL-3-PHOSPHATE DEHYDROGENASE"/>
    <property type="match status" value="1"/>
</dbReference>
<evidence type="ECO:0000259" key="8">
    <source>
        <dbReference type="Pfam" id="PF16901"/>
    </source>
</evidence>
<dbReference type="Gene3D" id="3.30.9.10">
    <property type="entry name" value="D-Amino Acid Oxidase, subunit A, domain 2"/>
    <property type="match status" value="1"/>
</dbReference>
<dbReference type="Gene3D" id="3.50.50.60">
    <property type="entry name" value="FAD/NAD(P)-binding domain"/>
    <property type="match status" value="1"/>
</dbReference>
<keyword evidence="10" id="KW-1185">Reference proteome</keyword>
<dbReference type="PROSITE" id="PS00978">
    <property type="entry name" value="FAD_G3PDH_2"/>
    <property type="match status" value="1"/>
</dbReference>
<evidence type="ECO:0000313" key="10">
    <source>
        <dbReference type="Proteomes" id="UP000505355"/>
    </source>
</evidence>
<feature type="domain" description="Alpha-glycerophosphate oxidase C-terminal" evidence="8">
    <location>
        <begin position="406"/>
        <end position="501"/>
    </location>
</feature>
<dbReference type="InterPro" id="IPR036188">
    <property type="entry name" value="FAD/NAD-bd_sf"/>
</dbReference>
<keyword evidence="5" id="KW-0274">FAD</keyword>
<evidence type="ECO:0000313" key="9">
    <source>
        <dbReference type="EMBL" id="QKJ33151.1"/>
    </source>
</evidence>
<evidence type="ECO:0000256" key="5">
    <source>
        <dbReference type="ARBA" id="ARBA00022827"/>
    </source>
</evidence>
<reference evidence="9 10" key="1">
    <citation type="submission" date="2020-05" db="EMBL/GenBank/DDBJ databases">
        <title>Mucilaginibacter mali sp. nov.</title>
        <authorList>
            <person name="Kim H.S."/>
            <person name="Lee K.C."/>
            <person name="Suh M.K."/>
            <person name="Kim J.-S."/>
            <person name="Han K.-I."/>
            <person name="Eom M.K."/>
            <person name="Shin Y.K."/>
            <person name="Lee J.-S."/>
        </authorList>
    </citation>
    <scope>NUCLEOTIDE SEQUENCE [LARGE SCALE GENOMIC DNA]</scope>
    <source>
        <strain evidence="9 10">G2-14</strain>
    </source>
</reference>
<dbReference type="GO" id="GO:0004368">
    <property type="term" value="F:glycerol-3-phosphate dehydrogenase (quinone) activity"/>
    <property type="evidence" value="ECO:0007669"/>
    <property type="project" value="InterPro"/>
</dbReference>
<evidence type="ECO:0000256" key="3">
    <source>
        <dbReference type="ARBA" id="ARBA00022630"/>
    </source>
</evidence>
<dbReference type="Proteomes" id="UP000505355">
    <property type="component" value="Chromosome"/>
</dbReference>
<keyword evidence="3" id="KW-0285">Flavoprotein</keyword>
<dbReference type="Pfam" id="PF01266">
    <property type="entry name" value="DAO"/>
    <property type="match status" value="1"/>
</dbReference>
<keyword evidence="6" id="KW-0560">Oxidoreductase</keyword>